<dbReference type="PANTHER" id="PTHR37784:SF2">
    <property type="entry name" value="HIGH-OSMOLARITY-INDUCED TRANSCRIPTION PROTEIN 1"/>
    <property type="match status" value="1"/>
</dbReference>
<feature type="domain" description="Transcription activator GCR1-like" evidence="1">
    <location>
        <begin position="120"/>
        <end position="196"/>
    </location>
</feature>
<dbReference type="PANTHER" id="PTHR37784">
    <property type="entry name" value="PROTEIN MSN1"/>
    <property type="match status" value="1"/>
</dbReference>
<accession>A0A0B7NGK9</accession>
<evidence type="ECO:0000259" key="1">
    <source>
        <dbReference type="Pfam" id="PF12550"/>
    </source>
</evidence>
<dbReference type="GO" id="GO:0000978">
    <property type="term" value="F:RNA polymerase II cis-regulatory region sequence-specific DNA binding"/>
    <property type="evidence" value="ECO:0007669"/>
    <property type="project" value="TreeGrafter"/>
</dbReference>
<dbReference type="Proteomes" id="UP000054107">
    <property type="component" value="Unassembled WGS sequence"/>
</dbReference>
<reference evidence="2 3" key="1">
    <citation type="submission" date="2014-09" db="EMBL/GenBank/DDBJ databases">
        <authorList>
            <person name="Ellenberger Sabrina"/>
        </authorList>
    </citation>
    <scope>NUCLEOTIDE SEQUENCE [LARGE SCALE GENOMIC DNA]</scope>
    <source>
        <strain evidence="2 3">CBS 412.66</strain>
    </source>
</reference>
<protein>
    <recommendedName>
        <fullName evidence="1">Transcription activator GCR1-like domain-containing protein</fullName>
    </recommendedName>
</protein>
<organism evidence="2 3">
    <name type="scientific">Parasitella parasitica</name>
    <dbReference type="NCBI Taxonomy" id="35722"/>
    <lineage>
        <taxon>Eukaryota</taxon>
        <taxon>Fungi</taxon>
        <taxon>Fungi incertae sedis</taxon>
        <taxon>Mucoromycota</taxon>
        <taxon>Mucoromycotina</taxon>
        <taxon>Mucoromycetes</taxon>
        <taxon>Mucorales</taxon>
        <taxon>Mucorineae</taxon>
        <taxon>Mucoraceae</taxon>
        <taxon>Parasitella</taxon>
    </lineage>
</organism>
<dbReference type="OrthoDB" id="2287578at2759"/>
<dbReference type="GO" id="GO:0000981">
    <property type="term" value="F:DNA-binding transcription factor activity, RNA polymerase II-specific"/>
    <property type="evidence" value="ECO:0007669"/>
    <property type="project" value="TreeGrafter"/>
</dbReference>
<dbReference type="InterPro" id="IPR052146">
    <property type="entry name" value="HOT1"/>
</dbReference>
<dbReference type="STRING" id="35722.A0A0B7NGK9"/>
<dbReference type="GO" id="GO:0060963">
    <property type="term" value="P:positive regulation of ribosomal protein gene transcription by RNA polymerase II"/>
    <property type="evidence" value="ECO:0007669"/>
    <property type="project" value="TreeGrafter"/>
</dbReference>
<keyword evidence="3" id="KW-1185">Reference proteome</keyword>
<gene>
    <name evidence="2" type="primary">PARPA_08655.1 scaffold 33451</name>
</gene>
<evidence type="ECO:0000313" key="3">
    <source>
        <dbReference type="Proteomes" id="UP000054107"/>
    </source>
</evidence>
<dbReference type="Pfam" id="PF12550">
    <property type="entry name" value="GCR1_C"/>
    <property type="match status" value="1"/>
</dbReference>
<evidence type="ECO:0000313" key="2">
    <source>
        <dbReference type="EMBL" id="CEP14475.1"/>
    </source>
</evidence>
<name>A0A0B7NGK9_9FUNG</name>
<dbReference type="AlphaFoldDB" id="A0A0B7NGK9"/>
<dbReference type="EMBL" id="LN731232">
    <property type="protein sequence ID" value="CEP14475.1"/>
    <property type="molecule type" value="Genomic_DNA"/>
</dbReference>
<dbReference type="InterPro" id="IPR022210">
    <property type="entry name" value="TF_GCR1-like"/>
</dbReference>
<proteinExistence type="predicted"/>
<sequence>MTVQQENDPFSIQLQSAVPLIEQRLSTLESQLAMSASQNSHKMDEILNHISDISTGRAPLNINITIPAGANYQVPTITTTTSSPHTYDASLSASSTSLAATASSSASQALMSNETNVPTYRMSRGSTTLLRLWKEWHDGLGGGHSVQWMDENCPGWFVNDKTFYSRRRRTIMAIKKYAIQHNLRETTALDIAEARRQQMGKSVDFFSKNQELMFEDE</sequence>